<accession>A0ACC1D4B7</accession>
<keyword evidence="2" id="KW-1185">Reference proteome</keyword>
<evidence type="ECO:0000313" key="1">
    <source>
        <dbReference type="EMBL" id="KAJ0178569.1"/>
    </source>
</evidence>
<dbReference type="EMBL" id="CM034396">
    <property type="protein sequence ID" value="KAJ0178569.1"/>
    <property type="molecule type" value="Genomic_DNA"/>
</dbReference>
<organism evidence="1 2">
    <name type="scientific">Dendrolimus kikuchii</name>
    <dbReference type="NCBI Taxonomy" id="765133"/>
    <lineage>
        <taxon>Eukaryota</taxon>
        <taxon>Metazoa</taxon>
        <taxon>Ecdysozoa</taxon>
        <taxon>Arthropoda</taxon>
        <taxon>Hexapoda</taxon>
        <taxon>Insecta</taxon>
        <taxon>Pterygota</taxon>
        <taxon>Neoptera</taxon>
        <taxon>Endopterygota</taxon>
        <taxon>Lepidoptera</taxon>
        <taxon>Glossata</taxon>
        <taxon>Ditrysia</taxon>
        <taxon>Bombycoidea</taxon>
        <taxon>Lasiocampidae</taxon>
        <taxon>Dendrolimus</taxon>
    </lineage>
</organism>
<gene>
    <name evidence="1" type="ORF">K1T71_006392</name>
</gene>
<proteinExistence type="predicted"/>
<evidence type="ECO:0000313" key="2">
    <source>
        <dbReference type="Proteomes" id="UP000824533"/>
    </source>
</evidence>
<dbReference type="Proteomes" id="UP000824533">
    <property type="component" value="Linkage Group LG10"/>
</dbReference>
<reference evidence="1 2" key="1">
    <citation type="journal article" date="2021" name="Front. Genet.">
        <title>Chromosome-Level Genome Assembly Reveals Significant Gene Expansion in the Toll and IMD Signaling Pathways of Dendrolimus kikuchii.</title>
        <authorList>
            <person name="Zhou J."/>
            <person name="Wu P."/>
            <person name="Xiong Z."/>
            <person name="Liu N."/>
            <person name="Zhao N."/>
            <person name="Ji M."/>
            <person name="Qiu Y."/>
            <person name="Yang B."/>
        </authorList>
    </citation>
    <scope>NUCLEOTIDE SEQUENCE [LARGE SCALE GENOMIC DNA]</scope>
    <source>
        <strain evidence="1">Ann1</strain>
    </source>
</reference>
<name>A0ACC1D4B7_9NEOP</name>
<protein>
    <submittedName>
        <fullName evidence="1">Uncharacterized protein</fullName>
    </submittedName>
</protein>
<sequence length="152" mass="17708">MSSVLTRCRVSDEQIDLLLSFMEDYPDFAAGKPSIYSRFSSSKLWRLLAERLNAAAADSGGSRKSPDKWCRYWADLKYRTRKKAAGCGVLGDLTRAEERLHNIFVHSGRDCEWALCCFYYTFNSRITHQCFCDSSLQKQKHLWKDMNRVLRF</sequence>
<comment type="caution">
    <text evidence="1">The sequence shown here is derived from an EMBL/GenBank/DDBJ whole genome shotgun (WGS) entry which is preliminary data.</text>
</comment>